<organism evidence="2">
    <name type="scientific">uncultured Thermomicrobiales bacterium</name>
    <dbReference type="NCBI Taxonomy" id="1645740"/>
    <lineage>
        <taxon>Bacteria</taxon>
        <taxon>Pseudomonadati</taxon>
        <taxon>Thermomicrobiota</taxon>
        <taxon>Thermomicrobia</taxon>
        <taxon>Thermomicrobiales</taxon>
        <taxon>environmental samples</taxon>
    </lineage>
</organism>
<dbReference type="Gene3D" id="3.60.21.10">
    <property type="match status" value="1"/>
</dbReference>
<name>A0A6J4VSE4_9BACT</name>
<dbReference type="InterPro" id="IPR004843">
    <property type="entry name" value="Calcineurin-like_PHP"/>
</dbReference>
<evidence type="ECO:0000259" key="1">
    <source>
        <dbReference type="Pfam" id="PF00149"/>
    </source>
</evidence>
<feature type="domain" description="Calcineurin-like phosphoesterase" evidence="1">
    <location>
        <begin position="41"/>
        <end position="228"/>
    </location>
</feature>
<dbReference type="GO" id="GO:0016787">
    <property type="term" value="F:hydrolase activity"/>
    <property type="evidence" value="ECO:0007669"/>
    <property type="project" value="InterPro"/>
</dbReference>
<dbReference type="PANTHER" id="PTHR43143:SF1">
    <property type="entry name" value="SERINE_THREONINE-PROTEIN PHOSPHATASE CPPED1"/>
    <property type="match status" value="1"/>
</dbReference>
<dbReference type="Pfam" id="PF00149">
    <property type="entry name" value="Metallophos"/>
    <property type="match status" value="1"/>
</dbReference>
<proteinExistence type="predicted"/>
<dbReference type="AlphaFoldDB" id="A0A6J4VSE4"/>
<accession>A0A6J4VSE4</accession>
<dbReference type="InterPro" id="IPR029052">
    <property type="entry name" value="Metallo-depent_PP-like"/>
</dbReference>
<reference evidence="2" key="1">
    <citation type="submission" date="2020-02" db="EMBL/GenBank/DDBJ databases">
        <authorList>
            <person name="Meier V. D."/>
        </authorList>
    </citation>
    <scope>NUCLEOTIDE SEQUENCE</scope>
    <source>
        <strain evidence="2">AVDCRST_MAG18</strain>
    </source>
</reference>
<dbReference type="SUPFAM" id="SSF56300">
    <property type="entry name" value="Metallo-dependent phosphatases"/>
    <property type="match status" value="1"/>
</dbReference>
<gene>
    <name evidence="2" type="ORF">AVDCRST_MAG18-3262</name>
</gene>
<dbReference type="InterPro" id="IPR051918">
    <property type="entry name" value="STPP_CPPED1"/>
</dbReference>
<dbReference type="PANTHER" id="PTHR43143">
    <property type="entry name" value="METALLOPHOSPHOESTERASE, CALCINEURIN SUPERFAMILY"/>
    <property type="match status" value="1"/>
</dbReference>
<dbReference type="EMBL" id="CADCWN010000245">
    <property type="protein sequence ID" value="CAA9581871.1"/>
    <property type="molecule type" value="Genomic_DNA"/>
</dbReference>
<evidence type="ECO:0000313" key="2">
    <source>
        <dbReference type="EMBL" id="CAA9581871.1"/>
    </source>
</evidence>
<sequence>MNEEAVTPREAIPALTPRGAGGHQFVLYADACSGVPGVPHEATFAAVNAVVARLRPQPKFICFPGDEIQGLTADDAALRAQWRHWLDREMAWLDRAAIPLYHTTGNHTTYDAASEAVFREMLGHLPRNGPPGQEGLSYWVRRGDLLLVFVNTLWSGHGGEGRVETDWLDRTLAAHADARHKLVLGHHPVFPVNGFSGAYQREIGPTDGRAFWRVLVNHGVLAYLCSHMLAFDVQIHEGTCKS</sequence>
<protein>
    <recommendedName>
        <fullName evidence="1">Calcineurin-like phosphoesterase domain-containing protein</fullName>
    </recommendedName>
</protein>